<evidence type="ECO:0000313" key="3">
    <source>
        <dbReference type="Proteomes" id="UP000430670"/>
    </source>
</evidence>
<dbReference type="Pfam" id="PF13487">
    <property type="entry name" value="HD_5"/>
    <property type="match status" value="1"/>
</dbReference>
<evidence type="ECO:0000259" key="1">
    <source>
        <dbReference type="PROSITE" id="PS51832"/>
    </source>
</evidence>
<dbReference type="PROSITE" id="PS51832">
    <property type="entry name" value="HD_GYP"/>
    <property type="match status" value="1"/>
</dbReference>
<dbReference type="InterPro" id="IPR003607">
    <property type="entry name" value="HD/PDEase_dom"/>
</dbReference>
<dbReference type="AlphaFoldDB" id="A0A6I3SLF7"/>
<dbReference type="EMBL" id="WNKU01000014">
    <property type="protein sequence ID" value="MTV49754.1"/>
    <property type="molecule type" value="Genomic_DNA"/>
</dbReference>
<dbReference type="OrthoDB" id="2079863at2"/>
<accession>A0A6I3SLF7</accession>
<dbReference type="SMART" id="SM00471">
    <property type="entry name" value="HDc"/>
    <property type="match status" value="1"/>
</dbReference>
<dbReference type="Gene3D" id="1.10.3210.10">
    <property type="entry name" value="Hypothetical protein af1432"/>
    <property type="match status" value="1"/>
</dbReference>
<organism evidence="2 3">
    <name type="scientific">Heliobacterium mobile</name>
    <name type="common">Heliobacillus mobilis</name>
    <dbReference type="NCBI Taxonomy" id="28064"/>
    <lineage>
        <taxon>Bacteria</taxon>
        <taxon>Bacillati</taxon>
        <taxon>Bacillota</taxon>
        <taxon>Clostridia</taxon>
        <taxon>Eubacteriales</taxon>
        <taxon>Heliobacteriaceae</taxon>
        <taxon>Heliobacterium</taxon>
    </lineage>
</organism>
<gene>
    <name evidence="2" type="ORF">GJ688_12300</name>
</gene>
<dbReference type="PANTHER" id="PTHR43155:SF2">
    <property type="entry name" value="CYCLIC DI-GMP PHOSPHODIESTERASE PA4108"/>
    <property type="match status" value="1"/>
</dbReference>
<protein>
    <submittedName>
        <fullName evidence="2">HD domain-containing protein</fullName>
    </submittedName>
</protein>
<sequence>MSSIFRSLVSSEERRWPHMLPVETLKVIPGLTLGQTLYTPDGRVLLVEGVKLTETTIRRIQSLNLPFIYVEDPVIGSLPLPRAVPEKMRVDSVFFLHQQFEQVQKKKGTLDIRQLDTLASSIVNEVQGYHSPVHHMDVRLPETYLAAHTFNVAVLAIRTAIALGIKPMRLKDFALGALLHDIGYLFIPDLELRHRDPLSPGQRHLVETHPENGFEWIRKNGFLNITVAHCAFQHHERWDGNGYPRRLKGDEIHEFAQILSVVDVYDALTNERPYRSRMQPCQALKQIHALSGICFNPRVVTALSDNIAVYPIGSRIQFPDGKVGVVVDTEASYPFRPKIRLLPPLQEQECLPTMLAVDLDSKDILLTDMQYVS</sequence>
<evidence type="ECO:0000313" key="2">
    <source>
        <dbReference type="EMBL" id="MTV49754.1"/>
    </source>
</evidence>
<dbReference type="CDD" id="cd00077">
    <property type="entry name" value="HDc"/>
    <property type="match status" value="1"/>
</dbReference>
<feature type="domain" description="HD-GYP" evidence="1">
    <location>
        <begin position="123"/>
        <end position="319"/>
    </location>
</feature>
<reference evidence="2 3" key="1">
    <citation type="submission" date="2019-11" db="EMBL/GenBank/DDBJ databases">
        <title>Whole-genome sequence of a the green, strictly anaerobic photosynthetic bacterium Heliobacillus mobilis DSM 6151.</title>
        <authorList>
            <person name="Kyndt J.A."/>
            <person name="Meyer T.E."/>
        </authorList>
    </citation>
    <scope>NUCLEOTIDE SEQUENCE [LARGE SCALE GENOMIC DNA]</scope>
    <source>
        <strain evidence="2 3">DSM 6151</strain>
    </source>
</reference>
<dbReference type="SUPFAM" id="SSF109604">
    <property type="entry name" value="HD-domain/PDEase-like"/>
    <property type="match status" value="1"/>
</dbReference>
<dbReference type="PANTHER" id="PTHR43155">
    <property type="entry name" value="CYCLIC DI-GMP PHOSPHODIESTERASE PA4108-RELATED"/>
    <property type="match status" value="1"/>
</dbReference>
<dbReference type="Proteomes" id="UP000430670">
    <property type="component" value="Unassembled WGS sequence"/>
</dbReference>
<comment type="caution">
    <text evidence="2">The sequence shown here is derived from an EMBL/GenBank/DDBJ whole genome shotgun (WGS) entry which is preliminary data.</text>
</comment>
<proteinExistence type="predicted"/>
<keyword evidence="3" id="KW-1185">Reference proteome</keyword>
<dbReference type="InterPro" id="IPR037522">
    <property type="entry name" value="HD_GYP_dom"/>
</dbReference>
<name>A0A6I3SLF7_HELMO</name>